<reference evidence="3" key="1">
    <citation type="journal article" date="2015" name="Genome Announc.">
        <title>Complete Genome Sequence of Herbaspirillum hiltneri N3 (DSM 17495), Isolated from Surface-Sterilized Wheat Roots.</title>
        <authorList>
            <person name="Guizelini D."/>
            <person name="Saizaki P.M."/>
            <person name="Coimbra N.A."/>
            <person name="Weiss V.A."/>
            <person name="Faoro H."/>
            <person name="Sfeir M.Z."/>
            <person name="Baura V.A."/>
            <person name="Monteiro R.A."/>
            <person name="Chubatsu L.S."/>
            <person name="Souza E.M."/>
            <person name="Cruz L.M."/>
            <person name="Pedrosa F.O."/>
            <person name="Raittz R.T."/>
            <person name="Marchaukoski J.N."/>
            <person name="Steffens M.B."/>
        </authorList>
    </citation>
    <scope>NUCLEOTIDE SEQUENCE [LARGE SCALE GENOMIC DNA]</scope>
    <source>
        <strain evidence="3">N3</strain>
    </source>
</reference>
<dbReference type="RefSeq" id="WP_053198172.1">
    <property type="nucleotide sequence ID" value="NZ_CP011409.1"/>
</dbReference>
<feature type="transmembrane region" description="Helical" evidence="1">
    <location>
        <begin position="12"/>
        <end position="32"/>
    </location>
</feature>
<evidence type="ECO:0000313" key="2">
    <source>
        <dbReference type="EMBL" id="AKZ63527.1"/>
    </source>
</evidence>
<gene>
    <name evidence="2" type="ORF">F506_13375</name>
</gene>
<dbReference type="EMBL" id="CP011409">
    <property type="protein sequence ID" value="AKZ63527.1"/>
    <property type="molecule type" value="Genomic_DNA"/>
</dbReference>
<dbReference type="Pfam" id="PF11174">
    <property type="entry name" value="DUF2970"/>
    <property type="match status" value="1"/>
</dbReference>
<dbReference type="Proteomes" id="UP000063429">
    <property type="component" value="Chromosome"/>
</dbReference>
<keyword evidence="1" id="KW-0812">Transmembrane</keyword>
<name>A0ABM5V1S3_9BURK</name>
<feature type="transmembrane region" description="Helical" evidence="1">
    <location>
        <begin position="44"/>
        <end position="69"/>
    </location>
</feature>
<evidence type="ECO:0000313" key="3">
    <source>
        <dbReference type="Proteomes" id="UP000063429"/>
    </source>
</evidence>
<proteinExistence type="predicted"/>
<organism evidence="2 3">
    <name type="scientific">Herbaspirillum hiltneri N3</name>
    <dbReference type="NCBI Taxonomy" id="1262470"/>
    <lineage>
        <taxon>Bacteria</taxon>
        <taxon>Pseudomonadati</taxon>
        <taxon>Pseudomonadota</taxon>
        <taxon>Betaproteobacteria</taxon>
        <taxon>Burkholderiales</taxon>
        <taxon>Oxalobacteraceae</taxon>
        <taxon>Herbaspirillum</taxon>
    </lineage>
</organism>
<keyword evidence="1" id="KW-0472">Membrane</keyword>
<dbReference type="InterPro" id="IPR021344">
    <property type="entry name" value="DUF2970"/>
</dbReference>
<sequence length="70" mass="7623">MASLQSKRTEKRSFFATLAAVFWSFVGLRHLADYEKDATSFNPFYVIGAGVVGVGIFIAVLLVVVKLVVA</sequence>
<accession>A0ABM5V1S3</accession>
<evidence type="ECO:0000256" key="1">
    <source>
        <dbReference type="SAM" id="Phobius"/>
    </source>
</evidence>
<keyword evidence="3" id="KW-1185">Reference proteome</keyword>
<protein>
    <submittedName>
        <fullName evidence="2">Membrane protein</fullName>
    </submittedName>
</protein>
<keyword evidence="1" id="KW-1133">Transmembrane helix</keyword>